<comment type="caution">
    <text evidence="6">The sequence shown here is derived from an EMBL/GenBank/DDBJ whole genome shotgun (WGS) entry which is preliminary data.</text>
</comment>
<dbReference type="AlphaFoldDB" id="A0A9X4R6Z9"/>
<evidence type="ECO:0000256" key="2">
    <source>
        <dbReference type="ARBA" id="ARBA00022618"/>
    </source>
</evidence>
<dbReference type="RefSeq" id="WP_277583889.1">
    <property type="nucleotide sequence ID" value="NZ_SGUG01000069.1"/>
</dbReference>
<evidence type="ECO:0000313" key="6">
    <source>
        <dbReference type="EMBL" id="MDG0865361.1"/>
    </source>
</evidence>
<feature type="compositionally biased region" description="Low complexity" evidence="5">
    <location>
        <begin position="190"/>
        <end position="204"/>
    </location>
</feature>
<evidence type="ECO:0000313" key="7">
    <source>
        <dbReference type="Proteomes" id="UP001152766"/>
    </source>
</evidence>
<evidence type="ECO:0000256" key="5">
    <source>
        <dbReference type="SAM" id="MobiDB-lite"/>
    </source>
</evidence>
<evidence type="ECO:0000256" key="4">
    <source>
        <dbReference type="ARBA" id="ARBA00023306"/>
    </source>
</evidence>
<proteinExistence type="predicted"/>
<dbReference type="InterPro" id="IPR036388">
    <property type="entry name" value="WH-like_DNA-bd_sf"/>
</dbReference>
<dbReference type="Proteomes" id="UP001152766">
    <property type="component" value="Unassembled WGS sequence"/>
</dbReference>
<keyword evidence="7" id="KW-1185">Reference proteome</keyword>
<dbReference type="InterPro" id="IPR036390">
    <property type="entry name" value="WH_DNA-bd_sf"/>
</dbReference>
<keyword evidence="2" id="KW-0132">Cell division</keyword>
<dbReference type="NCBIfam" id="TIGR00281">
    <property type="entry name" value="SMC-Scp complex subunit ScpB"/>
    <property type="match status" value="1"/>
</dbReference>
<keyword evidence="1" id="KW-0963">Cytoplasm</keyword>
<dbReference type="SUPFAM" id="SSF46785">
    <property type="entry name" value="Winged helix' DNA-binding domain"/>
    <property type="match status" value="2"/>
</dbReference>
<dbReference type="PANTHER" id="PTHR34298">
    <property type="entry name" value="SEGREGATION AND CONDENSATION PROTEIN B"/>
    <property type="match status" value="1"/>
</dbReference>
<feature type="region of interest" description="Disordered" evidence="5">
    <location>
        <begin position="190"/>
        <end position="223"/>
    </location>
</feature>
<keyword evidence="3" id="KW-0159">Chromosome partition</keyword>
<evidence type="ECO:0000256" key="3">
    <source>
        <dbReference type="ARBA" id="ARBA00022829"/>
    </source>
</evidence>
<dbReference type="InterPro" id="IPR005234">
    <property type="entry name" value="ScpB_csome_segregation"/>
</dbReference>
<feature type="non-terminal residue" evidence="6">
    <location>
        <position position="223"/>
    </location>
</feature>
<protein>
    <submittedName>
        <fullName evidence="6">SMC-Scp complex subunit ScpB</fullName>
    </submittedName>
</protein>
<organism evidence="6 7">
    <name type="scientific">Pelomonas aquatica</name>
    <dbReference type="NCBI Taxonomy" id="431058"/>
    <lineage>
        <taxon>Bacteria</taxon>
        <taxon>Pseudomonadati</taxon>
        <taxon>Pseudomonadota</taxon>
        <taxon>Betaproteobacteria</taxon>
        <taxon>Burkholderiales</taxon>
        <taxon>Sphaerotilaceae</taxon>
        <taxon>Roseateles</taxon>
    </lineage>
</organism>
<dbReference type="Gene3D" id="1.10.10.10">
    <property type="entry name" value="Winged helix-like DNA-binding domain superfamily/Winged helix DNA-binding domain"/>
    <property type="match status" value="2"/>
</dbReference>
<name>A0A9X4R6Z9_9BURK</name>
<reference evidence="6" key="1">
    <citation type="submission" date="2019-02" db="EMBL/GenBank/DDBJ databases">
        <title>Draft genome of the type strain Pelomonas aquatica CCUG 52575T.</title>
        <authorList>
            <person name="Gomila M."/>
            <person name="Lalucat J."/>
        </authorList>
    </citation>
    <scope>NUCLEOTIDE SEQUENCE</scope>
    <source>
        <strain evidence="6">CCUG 52575</strain>
    </source>
</reference>
<gene>
    <name evidence="6" type="primary">scpB</name>
    <name evidence="6" type="ORF">EXJ73_23135</name>
</gene>
<keyword evidence="4" id="KW-0131">Cell cycle</keyword>
<dbReference type="PANTHER" id="PTHR34298:SF2">
    <property type="entry name" value="SEGREGATION AND CONDENSATION PROTEIN B"/>
    <property type="match status" value="1"/>
</dbReference>
<dbReference type="GO" id="GO:0051301">
    <property type="term" value="P:cell division"/>
    <property type="evidence" value="ECO:0007669"/>
    <property type="project" value="UniProtKB-KW"/>
</dbReference>
<dbReference type="EMBL" id="SGUG01000069">
    <property type="protein sequence ID" value="MDG0865361.1"/>
    <property type="molecule type" value="Genomic_DNA"/>
</dbReference>
<sequence length="223" mass="24233">MNTQDAKRVLETALICASQPLTLREMRSLFADELGADSLRGLLDELGRDWDGRGVELVALASGWRFQSRPELREYLDRLHPEKPPRYSRAVLETLAIIAYRQPVTRGDIEDIRGVVVASQIVKQLEDRGWIEAIGHRETPGRPALYATTKAFLDDLGLASLEQLPALDVGSEPPAFEALQGRLLDAPAEHAPAVENAAEAAATPSLFGADGTPAIPNPDPADP</sequence>
<accession>A0A9X4R6Z9</accession>
<dbReference type="Pfam" id="PF04079">
    <property type="entry name" value="SMC_ScpB"/>
    <property type="match status" value="1"/>
</dbReference>
<dbReference type="GO" id="GO:0051304">
    <property type="term" value="P:chromosome separation"/>
    <property type="evidence" value="ECO:0007669"/>
    <property type="project" value="InterPro"/>
</dbReference>
<evidence type="ECO:0000256" key="1">
    <source>
        <dbReference type="ARBA" id="ARBA00022490"/>
    </source>
</evidence>